<dbReference type="EMBL" id="JBHTBE010000001">
    <property type="protein sequence ID" value="MFC7267525.1"/>
    <property type="molecule type" value="Genomic_DNA"/>
</dbReference>
<keyword evidence="7" id="KW-1185">Reference proteome</keyword>
<dbReference type="InterPro" id="IPR024719">
    <property type="entry name" value="HpaB/PvcC/4-BUDH_C"/>
</dbReference>
<accession>A0ABW2H8V8</accession>
<evidence type="ECO:0000259" key="5">
    <source>
        <dbReference type="Pfam" id="PF11794"/>
    </source>
</evidence>
<proteinExistence type="predicted"/>
<reference evidence="7" key="1">
    <citation type="journal article" date="2019" name="Int. J. Syst. Evol. Microbiol.">
        <title>The Global Catalogue of Microorganisms (GCM) 10K type strain sequencing project: providing services to taxonomists for standard genome sequencing and annotation.</title>
        <authorList>
            <consortium name="The Broad Institute Genomics Platform"/>
            <consortium name="The Broad Institute Genome Sequencing Center for Infectious Disease"/>
            <person name="Wu L."/>
            <person name="Ma J."/>
        </authorList>
    </citation>
    <scope>NUCLEOTIDE SEQUENCE [LARGE SCALE GENOMIC DNA]</scope>
    <source>
        <strain evidence="7">CGMCC 1.15772</strain>
    </source>
</reference>
<keyword evidence="3" id="KW-0560">Oxidoreductase</keyword>
<dbReference type="Gene3D" id="1.10.3140.10">
    <property type="entry name" value="4-hydroxybutyryl-coa dehydratase, domain 1"/>
    <property type="match status" value="1"/>
</dbReference>
<evidence type="ECO:0000256" key="3">
    <source>
        <dbReference type="ARBA" id="ARBA00023002"/>
    </source>
</evidence>
<keyword evidence="1" id="KW-0285">Flavoprotein</keyword>
<dbReference type="Gene3D" id="1.20.140.10">
    <property type="entry name" value="Butyryl-CoA Dehydrogenase, subunit A, domain 3"/>
    <property type="match status" value="1"/>
</dbReference>
<dbReference type="Gene3D" id="2.40.110.10">
    <property type="entry name" value="Butyryl-CoA Dehydrogenase, subunit A, domain 2"/>
    <property type="match status" value="1"/>
</dbReference>
<dbReference type="InterPro" id="IPR009100">
    <property type="entry name" value="AcylCoA_DH/oxidase_NM_dom_sf"/>
</dbReference>
<protein>
    <submittedName>
        <fullName evidence="6">4-hydroxyphenylacetate 3-hydroxylase N-terminal domain-containing protein</fullName>
    </submittedName>
</protein>
<comment type="caution">
    <text evidence="6">The sequence shown here is derived from an EMBL/GenBank/DDBJ whole genome shotgun (WGS) entry which is preliminary data.</text>
</comment>
<dbReference type="RefSeq" id="WP_262872461.1">
    <property type="nucleotide sequence ID" value="NZ_BAABKW010000011.1"/>
</dbReference>
<dbReference type="Pfam" id="PF11794">
    <property type="entry name" value="HpaB_N"/>
    <property type="match status" value="1"/>
</dbReference>
<keyword evidence="2" id="KW-0274">FAD</keyword>
<dbReference type="InterPro" id="IPR046373">
    <property type="entry name" value="Acyl-CoA_Oxase/DH_mid-dom_sf"/>
</dbReference>
<dbReference type="InterPro" id="IPR004925">
    <property type="entry name" value="HpaB/PvcC/4-BUDH"/>
</dbReference>
<evidence type="ECO:0000313" key="7">
    <source>
        <dbReference type="Proteomes" id="UP001596507"/>
    </source>
</evidence>
<feature type="domain" description="HpaB/PvcC/4-BUDH N-terminal" evidence="5">
    <location>
        <begin position="4"/>
        <end position="250"/>
    </location>
</feature>
<evidence type="ECO:0000256" key="1">
    <source>
        <dbReference type="ARBA" id="ARBA00022630"/>
    </source>
</evidence>
<evidence type="ECO:0000259" key="4">
    <source>
        <dbReference type="Pfam" id="PF03241"/>
    </source>
</evidence>
<dbReference type="Proteomes" id="UP001596507">
    <property type="component" value="Unassembled WGS sequence"/>
</dbReference>
<dbReference type="InterPro" id="IPR024674">
    <property type="entry name" value="HpaB/PvcC/4-BUDH_N"/>
</dbReference>
<dbReference type="SUPFAM" id="SSF47203">
    <property type="entry name" value="Acyl-CoA dehydrogenase C-terminal domain-like"/>
    <property type="match status" value="1"/>
</dbReference>
<name>A0ABW2H8V8_9MICO</name>
<dbReference type="SUPFAM" id="SSF56645">
    <property type="entry name" value="Acyl-CoA dehydrogenase NM domain-like"/>
    <property type="match status" value="1"/>
</dbReference>
<dbReference type="PANTHER" id="PTHR36117:SF3">
    <property type="entry name" value="4-HYDROXYPHENYLACETATE 3-MONOOXYGENASE-RELATED"/>
    <property type="match status" value="1"/>
</dbReference>
<gene>
    <name evidence="6" type="ORF">ACFQRL_00985</name>
</gene>
<dbReference type="InterPro" id="IPR036250">
    <property type="entry name" value="AcylCo_DH-like_C"/>
</dbReference>
<evidence type="ECO:0000256" key="2">
    <source>
        <dbReference type="ARBA" id="ARBA00022827"/>
    </source>
</evidence>
<evidence type="ECO:0000313" key="6">
    <source>
        <dbReference type="EMBL" id="MFC7267525.1"/>
    </source>
</evidence>
<dbReference type="PANTHER" id="PTHR36117">
    <property type="entry name" value="4-HYDROXYPHENYLACETATE 3-MONOOXYGENASE-RELATED"/>
    <property type="match status" value="1"/>
</dbReference>
<organism evidence="6 7">
    <name type="scientific">Microbacterium fluvii</name>
    <dbReference type="NCBI Taxonomy" id="415215"/>
    <lineage>
        <taxon>Bacteria</taxon>
        <taxon>Bacillati</taxon>
        <taxon>Actinomycetota</taxon>
        <taxon>Actinomycetes</taxon>
        <taxon>Micrococcales</taxon>
        <taxon>Microbacteriaceae</taxon>
        <taxon>Microbacterium</taxon>
    </lineage>
</organism>
<dbReference type="Pfam" id="PF03241">
    <property type="entry name" value="HpaB"/>
    <property type="match status" value="1"/>
</dbReference>
<feature type="domain" description="HpaB/PvcC/4-BUDH C-terminal" evidence="4">
    <location>
        <begin position="259"/>
        <end position="455"/>
    </location>
</feature>
<sequence>MLNGEGYRASLDDGRSVYIRGERIENMARYAPVAATIDRIARTYDRGYDPAPGATNPLLAAPRSAEEFRERLAQLHGEDLMLHVTYQSLMALLTAAGRIEQDFPEGAARVRAYVEDCRRRDVRMVQCITDSKGDRSRSAGAQTDPDQYLHVVERRDDGVVIRGAKLHISGAAIAHELMVMPTKRMKPGEEEYAVACGVAVNTPGVKIVSTMPDQPGDADPREFPLSWDRVLPEALIVFDDVFVPNERIFLDGHVASSAAFAHSLGLWERLSATGGQVRRAEQAVGLAQLIAEANGTERIPHIRDKVNDLVLHATLLRATFDAALVKSREDSDGILIPDELNTNAAKVLAGEGWAAVVARLVDIAGGSTMTAPSPLDFDHPDVAEHLDKYMSGVDGISGIYRARLFHLIKNMTADGFGGWLNVTTIHAGGGLYAQRLVMRKHFDMDSAKATALALLGGVNPVQAERAGAPAGGIAR</sequence>